<protein>
    <recommendedName>
        <fullName evidence="4">Proteophosphoglycan ppg4</fullName>
    </recommendedName>
</protein>
<proteinExistence type="predicted"/>
<feature type="compositionally biased region" description="Polar residues" evidence="1">
    <location>
        <begin position="43"/>
        <end position="58"/>
    </location>
</feature>
<feature type="region of interest" description="Disordered" evidence="1">
    <location>
        <begin position="524"/>
        <end position="548"/>
    </location>
</feature>
<dbReference type="AlphaFoldDB" id="A0A5M8Q4F3"/>
<dbReference type="Proteomes" id="UP000324767">
    <property type="component" value="Unassembled WGS sequence"/>
</dbReference>
<feature type="region of interest" description="Disordered" evidence="1">
    <location>
        <begin position="298"/>
        <end position="322"/>
    </location>
</feature>
<name>A0A5M8Q4F3_9LECA</name>
<feature type="region of interest" description="Disordered" evidence="1">
    <location>
        <begin position="742"/>
        <end position="782"/>
    </location>
</feature>
<feature type="compositionally biased region" description="Pro residues" evidence="1">
    <location>
        <begin position="1018"/>
        <end position="1030"/>
    </location>
</feature>
<feature type="region of interest" description="Disordered" evidence="1">
    <location>
        <begin position="336"/>
        <end position="357"/>
    </location>
</feature>
<feature type="compositionally biased region" description="Low complexity" evidence="1">
    <location>
        <begin position="562"/>
        <end position="576"/>
    </location>
</feature>
<evidence type="ECO:0000313" key="2">
    <source>
        <dbReference type="EMBL" id="KAA6416290.1"/>
    </source>
</evidence>
<feature type="compositionally biased region" description="Polar residues" evidence="1">
    <location>
        <begin position="742"/>
        <end position="752"/>
    </location>
</feature>
<feature type="compositionally biased region" description="Polar residues" evidence="1">
    <location>
        <begin position="894"/>
        <end position="904"/>
    </location>
</feature>
<dbReference type="EMBL" id="VXIT01000001">
    <property type="protein sequence ID" value="KAA6416290.1"/>
    <property type="molecule type" value="Genomic_DNA"/>
</dbReference>
<sequence>MTHRMFDPPSTHHRKSVPELRQAQRLSKPRTNTSSADPLLLVGQQSGPNSPLTPSDKTPASFDEGETVVTSQRGEQWDQRSRQNSRRKLRAHLFGSSHDLAQQESSDGSEEGARSGIVDVARGVRDRLSRTASTVSHLPGARRSSLHLHSSSAGSRLSLTPEPMMPDPEETSRIVEEIKEKASNDRLAAYNHMSTPVDEDAPAFTMTPIRRRSLFTPGLATRTPTDILRKPPPPERLQTQADRDYYFDPSLPQSSPLARLAALDLADEGRYSPVPRASTPVNLDYSYLGGLRIGTLRVTNRTDSPGPHARIPSNTSILSAPGLRNDEDYFIASERRLSDGEEIQPTPKESSQKSGELIPLAKQPIPVDRPTRDLVKTGRPRLTVQTSPQRSGDPVKYERHERDVSSIENAKHRPYQILPSKKRLSGTCYEASIASADRASSIAQEYMSEIPSSPFSYPNHIRTRSLKVETTMPVFEFGEDTFDDEIIAASPLGGAGVAKWNSFLEDAEARHAIHESRKEAFKILNGEPRPVPKSALQPKISSTTFGNDEHANAVSELSMTSLSKADSGYSSSGSMKSGRKRTSSILGEQDSRPMGLSAQRHSRRLSGPREIQQQTVSKSDDRSQSNITPPKSILVRTSLIIGSKPHLIESASAPRVQASSEPVKTTGSPSDSPTLSRTKPRNTLKKARPLLAPLPVSSITVQSYREVNQSEVPPVPSHLAARHAERLEEFPLLDHTFPSLQHTHLENTSPNSEPDFVPIRFPSPAHESEEAETPPSSPDDNLFCMSNFSWKSRSRSRKSKKSTNTFRSKSLSRQKSLPGQCDFRTTMADYDGFNKSLGGNPYEIARTRSVTGSESTGGGFRSYRPKLNTPPPRLRSNFGMDGEAASEFARARSMQKSRSISRPWTTYHDRIDDRGGIPGKLARPQSCSAYTPPVPALPTPEQVEQTERRLSRRSADGSQVLTSPGQTKRRSGLVKEGSPQVSNSNVDQFAAQSQQSPEHLRPISSYPQARKPVDGSTVPPPPSRRAPEPPVAVEGSVAPPQPSRKAPAPPAPADWLSAKAEVKQAQLGLTPLSTGSQHSPVPKKASRSFHLPMTPPASLPSSNNASTTSLKVVAAQGGHVVAAAASFERLSGRYDGGLSFGYEPGFGLGGSAGTRDGKTGASRKSVGVSRGFGIDLSDVPIFVAHSS</sequence>
<feature type="compositionally biased region" description="Low complexity" evidence="1">
    <location>
        <begin position="141"/>
        <end position="162"/>
    </location>
</feature>
<feature type="region of interest" description="Disordered" evidence="1">
    <location>
        <begin position="131"/>
        <end position="168"/>
    </location>
</feature>
<feature type="compositionally biased region" description="Polar residues" evidence="1">
    <location>
        <begin position="979"/>
        <end position="997"/>
    </location>
</feature>
<feature type="region of interest" description="Disordered" evidence="1">
    <location>
        <begin position="794"/>
        <end position="823"/>
    </location>
</feature>
<dbReference type="OrthoDB" id="5341904at2759"/>
<feature type="region of interest" description="Disordered" evidence="1">
    <location>
        <begin position="848"/>
        <end position="879"/>
    </location>
</feature>
<evidence type="ECO:0000256" key="1">
    <source>
        <dbReference type="SAM" id="MobiDB-lite"/>
    </source>
</evidence>
<evidence type="ECO:0000313" key="3">
    <source>
        <dbReference type="Proteomes" id="UP000324767"/>
    </source>
</evidence>
<feature type="compositionally biased region" description="Basic and acidic residues" evidence="1">
    <location>
        <begin position="945"/>
        <end position="955"/>
    </location>
</feature>
<gene>
    <name evidence="2" type="ORF">FRX48_01010</name>
</gene>
<feature type="region of interest" description="Disordered" evidence="1">
    <location>
        <begin position="650"/>
        <end position="686"/>
    </location>
</feature>
<feature type="region of interest" description="Disordered" evidence="1">
    <location>
        <begin position="1070"/>
        <end position="1104"/>
    </location>
</feature>
<feature type="compositionally biased region" description="Basic and acidic residues" evidence="1">
    <location>
        <begin position="393"/>
        <end position="406"/>
    </location>
</feature>
<organism evidence="2 3">
    <name type="scientific">Lasallia pustulata</name>
    <dbReference type="NCBI Taxonomy" id="136370"/>
    <lineage>
        <taxon>Eukaryota</taxon>
        <taxon>Fungi</taxon>
        <taxon>Dikarya</taxon>
        <taxon>Ascomycota</taxon>
        <taxon>Pezizomycotina</taxon>
        <taxon>Lecanoromycetes</taxon>
        <taxon>OSLEUM clade</taxon>
        <taxon>Umbilicariomycetidae</taxon>
        <taxon>Umbilicariales</taxon>
        <taxon>Umbilicariaceae</taxon>
        <taxon>Lasallia</taxon>
    </lineage>
</organism>
<feature type="region of interest" description="Disordered" evidence="1">
    <location>
        <begin position="562"/>
        <end position="631"/>
    </location>
</feature>
<feature type="region of interest" description="Disordered" evidence="1">
    <location>
        <begin position="1"/>
        <end position="114"/>
    </location>
</feature>
<feature type="compositionally biased region" description="Pro residues" evidence="1">
    <location>
        <begin position="1039"/>
        <end position="1052"/>
    </location>
</feature>
<feature type="compositionally biased region" description="Polar residues" evidence="1">
    <location>
        <begin position="657"/>
        <end position="677"/>
    </location>
</feature>
<comment type="caution">
    <text evidence="2">The sequence shown here is derived from an EMBL/GenBank/DDBJ whole genome shotgun (WGS) entry which is preliminary data.</text>
</comment>
<feature type="region of interest" description="Disordered" evidence="1">
    <location>
        <begin position="892"/>
        <end position="1053"/>
    </location>
</feature>
<reference evidence="2 3" key="1">
    <citation type="submission" date="2019-09" db="EMBL/GenBank/DDBJ databases">
        <title>The hologenome of the rock-dwelling lichen Lasallia pustulata.</title>
        <authorList>
            <person name="Greshake Tzovaras B."/>
            <person name="Segers F."/>
            <person name="Bicker A."/>
            <person name="Dal Grande F."/>
            <person name="Otte J."/>
            <person name="Hankeln T."/>
            <person name="Schmitt I."/>
            <person name="Ebersberger I."/>
        </authorList>
    </citation>
    <scope>NUCLEOTIDE SEQUENCE [LARGE SCALE GENOMIC DNA]</scope>
    <source>
        <strain evidence="2">A1-1</strain>
    </source>
</reference>
<evidence type="ECO:0008006" key="4">
    <source>
        <dbReference type="Google" id="ProtNLM"/>
    </source>
</evidence>
<feature type="compositionally biased region" description="Polar residues" evidence="1">
    <location>
        <begin position="956"/>
        <end position="966"/>
    </location>
</feature>
<feature type="region of interest" description="Disordered" evidence="1">
    <location>
        <begin position="382"/>
        <end position="406"/>
    </location>
</feature>
<accession>A0A5M8Q4F3</accession>